<reference evidence="2" key="2">
    <citation type="submission" date="2012-08" db="EMBL/GenBank/DDBJ databases">
        <authorList>
            <person name="Walters J.R."/>
            <person name="Harrison R.G."/>
        </authorList>
    </citation>
    <scope>NUCLEOTIDE SEQUENCE</scope>
</reference>
<evidence type="ECO:0000313" key="2">
    <source>
        <dbReference type="EMBL" id="ADJ58540.1"/>
    </source>
</evidence>
<accession>D9HQ52</accession>
<dbReference type="EMBL" id="HM023807">
    <property type="protein sequence ID" value="ADJ58540.1"/>
    <property type="molecule type" value="mRNA"/>
</dbReference>
<reference evidence="2" key="1">
    <citation type="journal article" date="2010" name="Mol. Biol. Evol.">
        <title>Combined EST and proteomic analysis identifies rapidly evolving seminal fluid proteins in Heliconius butterflies.</title>
        <authorList>
            <person name="Walters J.R."/>
            <person name="Harrison R.G."/>
        </authorList>
    </citation>
    <scope>NUCLEOTIDE SEQUENCE</scope>
</reference>
<evidence type="ECO:0000256" key="1">
    <source>
        <dbReference type="SAM" id="SignalP"/>
    </source>
</evidence>
<proteinExistence type="evidence at transcript level"/>
<dbReference type="AlphaFoldDB" id="D9HQ52"/>
<keyword evidence="1" id="KW-0732">Signal</keyword>
<organism evidence="2">
    <name type="scientific">Heliconius erato</name>
    <name type="common">Crimson patched longwing butterfly</name>
    <dbReference type="NCBI Taxonomy" id="33431"/>
    <lineage>
        <taxon>Eukaryota</taxon>
        <taxon>Metazoa</taxon>
        <taxon>Ecdysozoa</taxon>
        <taxon>Arthropoda</taxon>
        <taxon>Hexapoda</taxon>
        <taxon>Insecta</taxon>
        <taxon>Pterygota</taxon>
        <taxon>Neoptera</taxon>
        <taxon>Endopterygota</taxon>
        <taxon>Lepidoptera</taxon>
        <taxon>Glossata</taxon>
        <taxon>Ditrysia</taxon>
        <taxon>Papilionoidea</taxon>
        <taxon>Nymphalidae</taxon>
        <taxon>Heliconiinae</taxon>
        <taxon>Heliconiini</taxon>
        <taxon>Heliconius</taxon>
    </lineage>
</organism>
<sequence length="99" mass="11432">MKLKNLSILLLCVVVDAQRPFYAGKRPIGYPAVSSPATANEYHGQRLPIEANGDINLIKRIEALPVDQQPFWYLNWRQYEDLRNNPQTYSLRPSIFSQN</sequence>
<protein>
    <submittedName>
        <fullName evidence="2">Seminal fluid protein HACP044</fullName>
    </submittedName>
</protein>
<feature type="signal peptide" evidence="1">
    <location>
        <begin position="1"/>
        <end position="17"/>
    </location>
</feature>
<name>D9HQ52_HELEA</name>
<feature type="chain" id="PRO_5003125297" evidence="1">
    <location>
        <begin position="18"/>
        <end position="99"/>
    </location>
</feature>